<reference evidence="5" key="1">
    <citation type="journal article" date="2020" name="Microbiol. Resour. Announc.">
        <title>Complete Genome Sequence of Geobacillus sp. Strain E55-1, Isolated from Mine Geyser in Japan.</title>
        <authorList>
            <person name="Miyazaki K."/>
            <person name="Hase E."/>
            <person name="Tokito N."/>
        </authorList>
    </citation>
    <scope>NUCLEOTIDE SEQUENCE [LARGE SCALE GENOMIC DNA]</scope>
    <source>
        <strain evidence="5">E55-1</strain>
    </source>
</reference>
<protein>
    <recommendedName>
        <fullName evidence="2">Anti-sigma factor antagonist</fullName>
    </recommendedName>
</protein>
<evidence type="ECO:0000256" key="2">
    <source>
        <dbReference type="RuleBase" id="RU003749"/>
    </source>
</evidence>
<evidence type="ECO:0000313" key="4">
    <source>
        <dbReference type="EMBL" id="BBW97968.1"/>
    </source>
</evidence>
<dbReference type="CDD" id="cd07043">
    <property type="entry name" value="STAS_anti-anti-sigma_factors"/>
    <property type="match status" value="1"/>
</dbReference>
<dbReference type="InterPro" id="IPR036513">
    <property type="entry name" value="STAS_dom_sf"/>
</dbReference>
<dbReference type="NCBIfam" id="TIGR00377">
    <property type="entry name" value="ant_ant_sig"/>
    <property type="match status" value="1"/>
</dbReference>
<evidence type="ECO:0000259" key="3">
    <source>
        <dbReference type="PROSITE" id="PS50801"/>
    </source>
</evidence>
<dbReference type="GO" id="GO:0043856">
    <property type="term" value="F:anti-sigma factor antagonist activity"/>
    <property type="evidence" value="ECO:0007669"/>
    <property type="project" value="InterPro"/>
</dbReference>
<dbReference type="PANTHER" id="PTHR33495:SF2">
    <property type="entry name" value="ANTI-SIGMA FACTOR ANTAGONIST TM_1081-RELATED"/>
    <property type="match status" value="1"/>
</dbReference>
<evidence type="ECO:0000313" key="5">
    <source>
        <dbReference type="Proteomes" id="UP000501421"/>
    </source>
</evidence>
<dbReference type="Proteomes" id="UP000501421">
    <property type="component" value="Chromosome"/>
</dbReference>
<dbReference type="InterPro" id="IPR003658">
    <property type="entry name" value="Anti-sigma_ant"/>
</dbReference>
<keyword evidence="5" id="KW-1185">Reference proteome</keyword>
<evidence type="ECO:0000256" key="1">
    <source>
        <dbReference type="ARBA" id="ARBA00009013"/>
    </source>
</evidence>
<organism evidence="4 5">
    <name type="scientific">Geobacillus subterraneus</name>
    <dbReference type="NCBI Taxonomy" id="129338"/>
    <lineage>
        <taxon>Bacteria</taxon>
        <taxon>Bacillati</taxon>
        <taxon>Bacillota</taxon>
        <taxon>Bacilli</taxon>
        <taxon>Bacillales</taxon>
        <taxon>Anoxybacillaceae</taxon>
        <taxon>Geobacillus</taxon>
    </lineage>
</organism>
<feature type="domain" description="STAS" evidence="3">
    <location>
        <begin position="20"/>
        <end position="118"/>
    </location>
</feature>
<dbReference type="AlphaFoldDB" id="A0A679FND3"/>
<dbReference type="Pfam" id="PF01740">
    <property type="entry name" value="STAS"/>
    <property type="match status" value="1"/>
</dbReference>
<accession>A0A679FND3</accession>
<proteinExistence type="inferred from homology"/>
<comment type="similarity">
    <text evidence="1 2">Belongs to the anti-sigma-factor antagonist family.</text>
</comment>
<dbReference type="EMBL" id="AP022557">
    <property type="protein sequence ID" value="BBW97968.1"/>
    <property type="molecule type" value="Genomic_DNA"/>
</dbReference>
<name>A0A679FND3_9BACL</name>
<gene>
    <name evidence="4" type="primary">rsbV</name>
    <name evidence="4" type="ORF">GsuE55_28010</name>
</gene>
<dbReference type="SUPFAM" id="SSF52091">
    <property type="entry name" value="SpoIIaa-like"/>
    <property type="match status" value="1"/>
</dbReference>
<dbReference type="Gene3D" id="3.30.750.24">
    <property type="entry name" value="STAS domain"/>
    <property type="match status" value="1"/>
</dbReference>
<dbReference type="InterPro" id="IPR002645">
    <property type="entry name" value="STAS_dom"/>
</dbReference>
<dbReference type="PANTHER" id="PTHR33495">
    <property type="entry name" value="ANTI-SIGMA FACTOR ANTAGONIST TM_1081-RELATED-RELATED"/>
    <property type="match status" value="1"/>
</dbReference>
<sequence length="118" mass="13526">MEMEKKQFHLVHDERSDRHVVYIKGELDLAAAEQFRRAIEPLAHDAAKTLVIRLDELTYIDSTGIGMFVALLKTRKKQGAPFLIENVPPKVQRLFDLTGVSHFFSETNDTTERIESQS</sequence>
<dbReference type="PROSITE" id="PS50801">
    <property type="entry name" value="STAS"/>
    <property type="match status" value="1"/>
</dbReference>